<accession>A0AAW9RTC2</accession>
<dbReference type="InterPro" id="IPR052892">
    <property type="entry name" value="NA-targeting_endonuclease"/>
</dbReference>
<dbReference type="CDD" id="cd00085">
    <property type="entry name" value="HNHc"/>
    <property type="match status" value="1"/>
</dbReference>
<evidence type="ECO:0000313" key="2">
    <source>
        <dbReference type="EMBL" id="MEN7546872.1"/>
    </source>
</evidence>
<feature type="domain" description="HNH nuclease" evidence="1">
    <location>
        <begin position="71"/>
        <end position="121"/>
    </location>
</feature>
<comment type="caution">
    <text evidence="2">The sequence shown here is derived from an EMBL/GenBank/DDBJ whole genome shotgun (WGS) entry which is preliminary data.</text>
</comment>
<dbReference type="PANTHER" id="PTHR33877">
    <property type="entry name" value="SLL1193 PROTEIN"/>
    <property type="match status" value="1"/>
</dbReference>
<dbReference type="GO" id="GO:0004519">
    <property type="term" value="F:endonuclease activity"/>
    <property type="evidence" value="ECO:0007669"/>
    <property type="project" value="UniProtKB-KW"/>
</dbReference>
<dbReference type="RefSeq" id="WP_346819652.1">
    <property type="nucleotide sequence ID" value="NZ_JBDKWZ010000001.1"/>
</dbReference>
<dbReference type="Pfam" id="PF14279">
    <property type="entry name" value="HNH_5"/>
    <property type="match status" value="1"/>
</dbReference>
<dbReference type="Gene3D" id="1.10.30.50">
    <property type="match status" value="1"/>
</dbReference>
<dbReference type="EMBL" id="JBDKWZ010000001">
    <property type="protein sequence ID" value="MEN7546872.1"/>
    <property type="molecule type" value="Genomic_DNA"/>
</dbReference>
<keyword evidence="2" id="KW-0255">Endonuclease</keyword>
<dbReference type="SMART" id="SM00507">
    <property type="entry name" value="HNHc"/>
    <property type="match status" value="1"/>
</dbReference>
<evidence type="ECO:0000313" key="3">
    <source>
        <dbReference type="Proteomes" id="UP001403385"/>
    </source>
</evidence>
<name>A0AAW9RTC2_9BACT</name>
<organism evidence="2 3">
    <name type="scientific">Rapidithrix thailandica</name>
    <dbReference type="NCBI Taxonomy" id="413964"/>
    <lineage>
        <taxon>Bacteria</taxon>
        <taxon>Pseudomonadati</taxon>
        <taxon>Bacteroidota</taxon>
        <taxon>Cytophagia</taxon>
        <taxon>Cytophagales</taxon>
        <taxon>Flammeovirgaceae</taxon>
        <taxon>Rapidithrix</taxon>
    </lineage>
</organism>
<keyword evidence="3" id="KW-1185">Reference proteome</keyword>
<keyword evidence="2" id="KW-0378">Hydrolase</keyword>
<dbReference type="PANTHER" id="PTHR33877:SF2">
    <property type="entry name" value="OS07G0170200 PROTEIN"/>
    <property type="match status" value="1"/>
</dbReference>
<keyword evidence="2" id="KW-0540">Nuclease</keyword>
<proteinExistence type="predicted"/>
<dbReference type="InterPro" id="IPR003615">
    <property type="entry name" value="HNH_nuc"/>
</dbReference>
<gene>
    <name evidence="2" type="ORF">AAG747_03055</name>
</gene>
<reference evidence="2 3" key="1">
    <citation type="submission" date="2024-04" db="EMBL/GenBank/DDBJ databases">
        <title>Novel genus in family Flammeovirgaceae.</title>
        <authorList>
            <person name="Nguyen T.H."/>
            <person name="Vuong T.Q."/>
            <person name="Le H."/>
            <person name="Kim S.-G."/>
        </authorList>
    </citation>
    <scope>NUCLEOTIDE SEQUENCE [LARGE SCALE GENOMIC DNA]</scope>
    <source>
        <strain evidence="2 3">JCM 23209</strain>
    </source>
</reference>
<dbReference type="InterPro" id="IPR029471">
    <property type="entry name" value="HNH_5"/>
</dbReference>
<sequence length="167" mass="19404">MTRKVLILNADYRAISICNAYKAFLLVYLGKAEVIRKVHDVFLHSVNRTFDMPSVIRLQHYVKIPYRGVILTRQNIFKRDGNRCVYCNSNEDLTLDHVIPKSRGGKTTWNNLVSACKSCNSKKGDYLPDEVDMPLPYQPYKPSFIVFLKHFSGVKDDSWQPYLEINR</sequence>
<protein>
    <submittedName>
        <fullName evidence="2">HNH endonuclease</fullName>
    </submittedName>
</protein>
<evidence type="ECO:0000259" key="1">
    <source>
        <dbReference type="SMART" id="SM00507"/>
    </source>
</evidence>
<dbReference type="Proteomes" id="UP001403385">
    <property type="component" value="Unassembled WGS sequence"/>
</dbReference>
<dbReference type="AlphaFoldDB" id="A0AAW9RTC2"/>